<keyword evidence="20" id="KW-1185">Reference proteome</keyword>
<evidence type="ECO:0000256" key="2">
    <source>
        <dbReference type="ARBA" id="ARBA00004496"/>
    </source>
</evidence>
<evidence type="ECO:0000259" key="18">
    <source>
        <dbReference type="Pfam" id="PF01746"/>
    </source>
</evidence>
<feature type="region of interest" description="Disordered" evidence="17">
    <location>
        <begin position="247"/>
        <end position="285"/>
    </location>
</feature>
<feature type="binding site" evidence="15">
    <location>
        <begin position="133"/>
        <end position="138"/>
    </location>
    <ligand>
        <name>S-adenosyl-L-methionine</name>
        <dbReference type="ChEBI" id="CHEBI:59789"/>
    </ligand>
</feature>
<feature type="binding site" evidence="15">
    <location>
        <position position="114"/>
    </location>
    <ligand>
        <name>S-adenosyl-L-methionine</name>
        <dbReference type="ChEBI" id="CHEBI:59789"/>
    </ligand>
</feature>
<sequence length="285" mass="30664">MLTFSFLTLFPELLAPFATEAIVGKARERGLIDVQLVNLRDFAGNRHAKVDDTPYGGGAGMVIRVDVAERALASLPLTNGGADEVILFSPAGQPFTQQVAEELSSKRHLAFLCGRYEGFDARVETRVTRELSIGDFVMMGGEAAAACVLEAVARLVPGVIGDADSHRADSFSSGLLDYPEYTRPLDWVGETVPDVLRGGNHAGIAAWRRQQALARTLARRPDLLASAGLTPQDSAHLLTLGVSAEQLAAWNAPPPPVPKRKRRRTSDSTPEDQPKAQANDSTPEK</sequence>
<evidence type="ECO:0000313" key="19">
    <source>
        <dbReference type="EMBL" id="MFB9992198.1"/>
    </source>
</evidence>
<proteinExistence type="inferred from homology"/>
<comment type="catalytic activity">
    <reaction evidence="14 15 16">
        <text>guanosine(37) in tRNA + S-adenosyl-L-methionine = N(1)-methylguanosine(37) in tRNA + S-adenosyl-L-homocysteine + H(+)</text>
        <dbReference type="Rhea" id="RHEA:36899"/>
        <dbReference type="Rhea" id="RHEA-COMP:10145"/>
        <dbReference type="Rhea" id="RHEA-COMP:10147"/>
        <dbReference type="ChEBI" id="CHEBI:15378"/>
        <dbReference type="ChEBI" id="CHEBI:57856"/>
        <dbReference type="ChEBI" id="CHEBI:59789"/>
        <dbReference type="ChEBI" id="CHEBI:73542"/>
        <dbReference type="ChEBI" id="CHEBI:74269"/>
        <dbReference type="EC" id="2.1.1.228"/>
    </reaction>
</comment>
<name>A0ABV6B1A7_9DEIO</name>
<keyword evidence="10 15" id="KW-0949">S-adenosyl-L-methionine</keyword>
<feature type="compositionally biased region" description="Polar residues" evidence="17">
    <location>
        <begin position="276"/>
        <end position="285"/>
    </location>
</feature>
<keyword evidence="11 15" id="KW-0819">tRNA processing</keyword>
<dbReference type="HAMAP" id="MF_00605">
    <property type="entry name" value="TrmD"/>
    <property type="match status" value="1"/>
</dbReference>
<dbReference type="RefSeq" id="WP_380008633.1">
    <property type="nucleotide sequence ID" value="NZ_JBHLYR010000031.1"/>
</dbReference>
<dbReference type="EC" id="2.1.1.228" evidence="5 15"/>
<dbReference type="GO" id="GO:0052906">
    <property type="term" value="F:tRNA (guanine(37)-N1)-methyltransferase activity"/>
    <property type="evidence" value="ECO:0007669"/>
    <property type="project" value="UniProtKB-EC"/>
</dbReference>
<dbReference type="Gene3D" id="3.40.1280.10">
    <property type="match status" value="1"/>
</dbReference>
<keyword evidence="7 15" id="KW-0963">Cytoplasm</keyword>
<dbReference type="InterPro" id="IPR023148">
    <property type="entry name" value="tRNA_m1G_MeTrfase_C_sf"/>
</dbReference>
<evidence type="ECO:0000256" key="10">
    <source>
        <dbReference type="ARBA" id="ARBA00022691"/>
    </source>
</evidence>
<evidence type="ECO:0000256" key="15">
    <source>
        <dbReference type="HAMAP-Rule" id="MF_00605"/>
    </source>
</evidence>
<dbReference type="PANTHER" id="PTHR46417:SF1">
    <property type="entry name" value="TRNA (GUANINE-N(1)-)-METHYLTRANSFERASE"/>
    <property type="match status" value="1"/>
</dbReference>
<dbReference type="Gene3D" id="1.10.1270.20">
    <property type="entry name" value="tRNA(m1g37)methyltransferase, domain 2"/>
    <property type="match status" value="1"/>
</dbReference>
<evidence type="ECO:0000256" key="14">
    <source>
        <dbReference type="ARBA" id="ARBA00047783"/>
    </source>
</evidence>
<evidence type="ECO:0000256" key="7">
    <source>
        <dbReference type="ARBA" id="ARBA00022490"/>
    </source>
</evidence>
<comment type="subunit">
    <text evidence="4 15 16">Homodimer.</text>
</comment>
<keyword evidence="8 15" id="KW-0489">Methyltransferase</keyword>
<dbReference type="InterPro" id="IPR029028">
    <property type="entry name" value="Alpha/beta_knot_MTases"/>
</dbReference>
<evidence type="ECO:0000256" key="1">
    <source>
        <dbReference type="ARBA" id="ARBA00002634"/>
    </source>
</evidence>
<accession>A0ABV6B1A7</accession>
<dbReference type="GO" id="GO:0032259">
    <property type="term" value="P:methylation"/>
    <property type="evidence" value="ECO:0007669"/>
    <property type="project" value="UniProtKB-KW"/>
</dbReference>
<dbReference type="Pfam" id="PF01746">
    <property type="entry name" value="tRNA_m1G_MT"/>
    <property type="match status" value="1"/>
</dbReference>
<gene>
    <name evidence="15 19" type="primary">trmD</name>
    <name evidence="19" type="ORF">ACFFLM_09520</name>
</gene>
<evidence type="ECO:0000256" key="5">
    <source>
        <dbReference type="ARBA" id="ARBA00012807"/>
    </source>
</evidence>
<comment type="caution">
    <text evidence="19">The sequence shown here is derived from an EMBL/GenBank/DDBJ whole genome shotgun (WGS) entry which is preliminary data.</text>
</comment>
<keyword evidence="9 15" id="KW-0808">Transferase</keyword>
<dbReference type="PANTHER" id="PTHR46417">
    <property type="entry name" value="TRNA (GUANINE-N(1)-)-METHYLTRANSFERASE"/>
    <property type="match status" value="1"/>
</dbReference>
<evidence type="ECO:0000256" key="16">
    <source>
        <dbReference type="RuleBase" id="RU003464"/>
    </source>
</evidence>
<evidence type="ECO:0000256" key="17">
    <source>
        <dbReference type="SAM" id="MobiDB-lite"/>
    </source>
</evidence>
<protein>
    <recommendedName>
        <fullName evidence="6 15">tRNA (guanine-N(1)-)-methyltransferase</fullName>
        <ecNumber evidence="5 15">2.1.1.228</ecNumber>
    </recommendedName>
    <alternativeName>
        <fullName evidence="12 15">M1G-methyltransferase</fullName>
    </alternativeName>
    <alternativeName>
        <fullName evidence="13 15">tRNA [GM37] methyltransferase</fullName>
    </alternativeName>
</protein>
<evidence type="ECO:0000256" key="9">
    <source>
        <dbReference type="ARBA" id="ARBA00022679"/>
    </source>
</evidence>
<dbReference type="InterPro" id="IPR002649">
    <property type="entry name" value="tRNA_m1G_MeTrfase_TrmD"/>
</dbReference>
<evidence type="ECO:0000256" key="3">
    <source>
        <dbReference type="ARBA" id="ARBA00007630"/>
    </source>
</evidence>
<evidence type="ECO:0000256" key="12">
    <source>
        <dbReference type="ARBA" id="ARBA00029736"/>
    </source>
</evidence>
<comment type="subcellular location">
    <subcellularLocation>
        <location evidence="2 15 16">Cytoplasm</location>
    </subcellularLocation>
</comment>
<evidence type="ECO:0000256" key="11">
    <source>
        <dbReference type="ARBA" id="ARBA00022694"/>
    </source>
</evidence>
<organism evidence="19 20">
    <name type="scientific">Deinococcus oregonensis</name>
    <dbReference type="NCBI Taxonomy" id="1805970"/>
    <lineage>
        <taxon>Bacteria</taxon>
        <taxon>Thermotogati</taxon>
        <taxon>Deinococcota</taxon>
        <taxon>Deinococci</taxon>
        <taxon>Deinococcales</taxon>
        <taxon>Deinococcaceae</taxon>
        <taxon>Deinococcus</taxon>
    </lineage>
</organism>
<comment type="similarity">
    <text evidence="3 15 16">Belongs to the RNA methyltransferase TrmD family.</text>
</comment>
<reference evidence="19 20" key="1">
    <citation type="submission" date="2024-09" db="EMBL/GenBank/DDBJ databases">
        <authorList>
            <person name="Sun Q."/>
            <person name="Mori K."/>
        </authorList>
    </citation>
    <scope>NUCLEOTIDE SEQUENCE [LARGE SCALE GENOMIC DNA]</scope>
    <source>
        <strain evidence="19 20">JCM 13503</strain>
    </source>
</reference>
<comment type="function">
    <text evidence="1 15 16">Specifically methylates guanosine-37 in various tRNAs.</text>
</comment>
<dbReference type="EMBL" id="JBHLYR010000031">
    <property type="protein sequence ID" value="MFB9992198.1"/>
    <property type="molecule type" value="Genomic_DNA"/>
</dbReference>
<dbReference type="NCBIfam" id="TIGR00088">
    <property type="entry name" value="trmD"/>
    <property type="match status" value="1"/>
</dbReference>
<evidence type="ECO:0000256" key="13">
    <source>
        <dbReference type="ARBA" id="ARBA00033392"/>
    </source>
</evidence>
<feature type="domain" description="tRNA methyltransferase TRMD/TRM10-type" evidence="18">
    <location>
        <begin position="3"/>
        <end position="224"/>
    </location>
</feature>
<dbReference type="InterPro" id="IPR016009">
    <property type="entry name" value="tRNA_MeTrfase_TRMD/TRM10"/>
</dbReference>
<evidence type="ECO:0000256" key="8">
    <source>
        <dbReference type="ARBA" id="ARBA00022603"/>
    </source>
</evidence>
<dbReference type="InterPro" id="IPR029026">
    <property type="entry name" value="tRNA_m1G_MTases_N"/>
</dbReference>
<dbReference type="SUPFAM" id="SSF75217">
    <property type="entry name" value="alpha/beta knot"/>
    <property type="match status" value="1"/>
</dbReference>
<evidence type="ECO:0000313" key="20">
    <source>
        <dbReference type="Proteomes" id="UP001589733"/>
    </source>
</evidence>
<evidence type="ECO:0000256" key="4">
    <source>
        <dbReference type="ARBA" id="ARBA00011738"/>
    </source>
</evidence>
<dbReference type="Proteomes" id="UP001589733">
    <property type="component" value="Unassembled WGS sequence"/>
</dbReference>
<dbReference type="CDD" id="cd18080">
    <property type="entry name" value="TrmD-like"/>
    <property type="match status" value="1"/>
</dbReference>
<dbReference type="PIRSF" id="PIRSF000386">
    <property type="entry name" value="tRNA_mtase"/>
    <property type="match status" value="1"/>
</dbReference>
<dbReference type="NCBIfam" id="NF000648">
    <property type="entry name" value="PRK00026.1"/>
    <property type="match status" value="1"/>
</dbReference>
<evidence type="ECO:0000256" key="6">
    <source>
        <dbReference type="ARBA" id="ARBA00014679"/>
    </source>
</evidence>